<feature type="transmembrane region" description="Helical" evidence="8">
    <location>
        <begin position="261"/>
        <end position="280"/>
    </location>
</feature>
<evidence type="ECO:0000256" key="7">
    <source>
        <dbReference type="PIRSR" id="PIRSR600715-1"/>
    </source>
</evidence>
<comment type="cofactor">
    <cofactor evidence="7">
        <name>Mg(2+)</name>
        <dbReference type="ChEBI" id="CHEBI:18420"/>
    </cofactor>
</comment>
<evidence type="ECO:0000256" key="8">
    <source>
        <dbReference type="SAM" id="Phobius"/>
    </source>
</evidence>
<dbReference type="PANTHER" id="PTHR22926:SF3">
    <property type="entry name" value="UNDECAPRENYL-PHOSPHATE ALPHA-N-ACETYLGLUCOSAMINYL 1-PHOSPHATE TRANSFERASE"/>
    <property type="match status" value="1"/>
</dbReference>
<keyword evidence="2" id="KW-1003">Cell membrane</keyword>
<evidence type="ECO:0000256" key="1">
    <source>
        <dbReference type="ARBA" id="ARBA00004651"/>
    </source>
</evidence>
<keyword evidence="4 8" id="KW-0812">Transmembrane</keyword>
<feature type="transmembrane region" description="Helical" evidence="8">
    <location>
        <begin position="85"/>
        <end position="101"/>
    </location>
</feature>
<dbReference type="GO" id="GO:0044038">
    <property type="term" value="P:cell wall macromolecule biosynthetic process"/>
    <property type="evidence" value="ECO:0007669"/>
    <property type="project" value="TreeGrafter"/>
</dbReference>
<dbReference type="GO" id="GO:0005886">
    <property type="term" value="C:plasma membrane"/>
    <property type="evidence" value="ECO:0007669"/>
    <property type="project" value="UniProtKB-SubCell"/>
</dbReference>
<dbReference type="GO" id="GO:0071555">
    <property type="term" value="P:cell wall organization"/>
    <property type="evidence" value="ECO:0007669"/>
    <property type="project" value="TreeGrafter"/>
</dbReference>
<feature type="transmembrane region" description="Helical" evidence="8">
    <location>
        <begin position="113"/>
        <end position="134"/>
    </location>
</feature>
<feature type="transmembrane region" description="Helical" evidence="8">
    <location>
        <begin position="47"/>
        <end position="65"/>
    </location>
</feature>
<dbReference type="GO" id="GO:0009103">
    <property type="term" value="P:lipopolysaccharide biosynthetic process"/>
    <property type="evidence" value="ECO:0007669"/>
    <property type="project" value="TreeGrafter"/>
</dbReference>
<feature type="transmembrane region" description="Helical" evidence="8">
    <location>
        <begin position="146"/>
        <end position="172"/>
    </location>
</feature>
<feature type="transmembrane region" description="Helical" evidence="8">
    <location>
        <begin position="235"/>
        <end position="255"/>
    </location>
</feature>
<keyword evidence="5 8" id="KW-1133">Transmembrane helix</keyword>
<feature type="transmembrane region" description="Helical" evidence="8">
    <location>
        <begin position="184"/>
        <end position="204"/>
    </location>
</feature>
<keyword evidence="7" id="KW-0479">Metal-binding</keyword>
<dbReference type="PANTHER" id="PTHR22926">
    <property type="entry name" value="PHOSPHO-N-ACETYLMURAMOYL-PENTAPEPTIDE-TRANSFERASE"/>
    <property type="match status" value="1"/>
</dbReference>
<feature type="binding site" evidence="7">
    <location>
        <position position="239"/>
    </location>
    <ligand>
        <name>Mg(2+)</name>
        <dbReference type="ChEBI" id="CHEBI:18420"/>
    </ligand>
</feature>
<gene>
    <name evidence="9" type="ORF">COT12_03230</name>
</gene>
<dbReference type="InterPro" id="IPR000715">
    <property type="entry name" value="Glycosyl_transferase_4"/>
</dbReference>
<dbReference type="EMBL" id="PEXI01000101">
    <property type="protein sequence ID" value="PIU24033.1"/>
    <property type="molecule type" value="Genomic_DNA"/>
</dbReference>
<comment type="subcellular location">
    <subcellularLocation>
        <location evidence="1">Cell membrane</location>
        <topology evidence="1">Multi-pass membrane protein</topology>
    </subcellularLocation>
</comment>
<proteinExistence type="predicted"/>
<evidence type="ECO:0000256" key="4">
    <source>
        <dbReference type="ARBA" id="ARBA00022692"/>
    </source>
</evidence>
<comment type="caution">
    <text evidence="9">The sequence shown here is derived from an EMBL/GenBank/DDBJ whole genome shotgun (WGS) entry which is preliminary data.</text>
</comment>
<evidence type="ECO:0000313" key="9">
    <source>
        <dbReference type="EMBL" id="PIU24033.1"/>
    </source>
</evidence>
<evidence type="ECO:0000256" key="2">
    <source>
        <dbReference type="ARBA" id="ARBA00022475"/>
    </source>
</evidence>
<evidence type="ECO:0000256" key="3">
    <source>
        <dbReference type="ARBA" id="ARBA00022679"/>
    </source>
</evidence>
<keyword evidence="3" id="KW-0808">Transferase</keyword>
<protein>
    <recommendedName>
        <fullName evidence="11">Undecaprenyl-phosphate alpha-N-acetylglucosaminyl 1-phosphate transferase</fullName>
    </recommendedName>
</protein>
<dbReference type="GO" id="GO:0016780">
    <property type="term" value="F:phosphotransferase activity, for other substituted phosphate groups"/>
    <property type="evidence" value="ECO:0007669"/>
    <property type="project" value="InterPro"/>
</dbReference>
<dbReference type="Pfam" id="PF00953">
    <property type="entry name" value="Glycos_transf_4"/>
    <property type="match status" value="1"/>
</dbReference>
<evidence type="ECO:0000256" key="5">
    <source>
        <dbReference type="ARBA" id="ARBA00022989"/>
    </source>
</evidence>
<feature type="transmembrane region" description="Helical" evidence="8">
    <location>
        <begin position="210"/>
        <end position="228"/>
    </location>
</feature>
<evidence type="ECO:0000313" key="10">
    <source>
        <dbReference type="Proteomes" id="UP000229896"/>
    </source>
</evidence>
<name>A0A2M6YBG0_9BACT</name>
<dbReference type="GO" id="GO:0046872">
    <property type="term" value="F:metal ion binding"/>
    <property type="evidence" value="ECO:0007669"/>
    <property type="project" value="UniProtKB-KW"/>
</dbReference>
<dbReference type="AlphaFoldDB" id="A0A2M6YBG0"/>
<accession>A0A2M6YBG0</accession>
<evidence type="ECO:0008006" key="11">
    <source>
        <dbReference type="Google" id="ProtNLM"/>
    </source>
</evidence>
<keyword evidence="6 8" id="KW-0472">Membrane</keyword>
<dbReference type="PROSITE" id="PS01348">
    <property type="entry name" value="MRAY_2"/>
    <property type="match status" value="1"/>
</dbReference>
<feature type="binding site" evidence="7">
    <location>
        <position position="179"/>
    </location>
    <ligand>
        <name>Mg(2+)</name>
        <dbReference type="ChEBI" id="CHEBI:18420"/>
    </ligand>
</feature>
<dbReference type="InterPro" id="IPR018480">
    <property type="entry name" value="PNAcMuramoyl-5peptid_Trfase_CS"/>
</dbReference>
<reference evidence="10" key="1">
    <citation type="submission" date="2017-09" db="EMBL/GenBank/DDBJ databases">
        <title>Depth-based differentiation of microbial function through sediment-hosted aquifers and enrichment of novel symbionts in the deep terrestrial subsurface.</title>
        <authorList>
            <person name="Probst A.J."/>
            <person name="Ladd B."/>
            <person name="Jarett J.K."/>
            <person name="Geller-Mcgrath D.E."/>
            <person name="Sieber C.M.K."/>
            <person name="Emerson J.B."/>
            <person name="Anantharaman K."/>
            <person name="Thomas B.C."/>
            <person name="Malmstrom R."/>
            <person name="Stieglmeier M."/>
            <person name="Klingl A."/>
            <person name="Woyke T."/>
            <person name="Ryan C.M."/>
            <person name="Banfield J.F."/>
        </authorList>
    </citation>
    <scope>NUCLEOTIDE SEQUENCE [LARGE SCALE GENOMIC DNA]</scope>
</reference>
<dbReference type="Proteomes" id="UP000229896">
    <property type="component" value="Unassembled WGS sequence"/>
</dbReference>
<dbReference type="CDD" id="cd06853">
    <property type="entry name" value="GT_WecA_like"/>
    <property type="match status" value="1"/>
</dbReference>
<feature type="transmembrane region" description="Helical" evidence="8">
    <location>
        <begin position="335"/>
        <end position="352"/>
    </location>
</feature>
<evidence type="ECO:0000256" key="6">
    <source>
        <dbReference type="ARBA" id="ARBA00023136"/>
    </source>
</evidence>
<feature type="transmembrane region" description="Helical" evidence="8">
    <location>
        <begin position="6"/>
        <end position="26"/>
    </location>
</feature>
<feature type="transmembrane region" description="Helical" evidence="8">
    <location>
        <begin position="301"/>
        <end position="323"/>
    </location>
</feature>
<sequence>MNYLLAFVATLILSIFFTGVVRNFALKYHLAPKLRQRDSHQKPTPRIGGVAIFAAFFLVSIFYFLIIDRHAIIGGGQWFGLDKRIVGIWLGSLTVVLAMLYDDIRGLSAWKKLGFQIVAALIVIAGGIGVGTLTNPFGQAINLNSVIININIFGGVHHIWLWSDLLAFFWLVGMMNVINFIDGIDGLAAGISGIAAFIIFLLSLAVSQSAVAMIAIILCGATVGFLWWNFYPAKIFMGDSGSMFLGFLLGVLPLISGGKLATAFLVLGFAIVDGLIVAAARVIRGKNPFTTADRTHLHHRFLAAGFSVPATVISLYIIAALFGWVALRSTTTNKIIASSVLIIFIGVLILGLNQIKKNRKTQETNRKQITNLK</sequence>
<organism evidence="9 10">
    <name type="scientific">Candidatus Berkelbacteria bacterium CG08_land_8_20_14_0_20_39_8</name>
    <dbReference type="NCBI Taxonomy" id="1974511"/>
    <lineage>
        <taxon>Bacteria</taxon>
        <taxon>Candidatus Berkelbacteria</taxon>
    </lineage>
</organism>
<keyword evidence="7" id="KW-0460">Magnesium</keyword>